<sequence length="324" mass="36220">MRKLVLYIIFTVITIPTTLGCDVCGCQLSGLSFGMLAGTSTHYIGVRFTQASFNASIRYNSDLLQDEYSQDTFTRTEILGRYIFSNKFQIHSIIPYISNTMNGSVQDLEFNGFGDPSLLLFYDVLAKKQSDDKIAAPPTTIISHSLLIGGGVKLPMGTFDRFDRGEVVNRNFQIGSGSVDFLLSSNYTIALHRWGLNIEASYKMNTRNSDNYRFGNQFNSSGYLFYTIPIKNGIISPFAGTLYETAGTHDDDGIQQFNTGGNATLGTLGLQCNWKSFSLNALIQHPLQQNYNSDDISFIETEERFSIGLIFHFAKKEKKKFGFP</sequence>
<protein>
    <recommendedName>
        <fullName evidence="3">Transporter</fullName>
    </recommendedName>
</protein>
<name>A0ABP6UW42_9FLAO</name>
<dbReference type="RefSeq" id="WP_344930822.1">
    <property type="nucleotide sequence ID" value="NZ_BAABCW010000031.1"/>
</dbReference>
<organism evidence="1 2">
    <name type="scientific">Aquimarina addita</name>
    <dbReference type="NCBI Taxonomy" id="870485"/>
    <lineage>
        <taxon>Bacteria</taxon>
        <taxon>Pseudomonadati</taxon>
        <taxon>Bacteroidota</taxon>
        <taxon>Flavobacteriia</taxon>
        <taxon>Flavobacteriales</taxon>
        <taxon>Flavobacteriaceae</taxon>
        <taxon>Aquimarina</taxon>
    </lineage>
</organism>
<gene>
    <name evidence="1" type="ORF">GCM10022393_41820</name>
</gene>
<reference evidence="2" key="1">
    <citation type="journal article" date="2019" name="Int. J. Syst. Evol. Microbiol.">
        <title>The Global Catalogue of Microorganisms (GCM) 10K type strain sequencing project: providing services to taxonomists for standard genome sequencing and annotation.</title>
        <authorList>
            <consortium name="The Broad Institute Genomics Platform"/>
            <consortium name="The Broad Institute Genome Sequencing Center for Infectious Disease"/>
            <person name="Wu L."/>
            <person name="Ma J."/>
        </authorList>
    </citation>
    <scope>NUCLEOTIDE SEQUENCE [LARGE SCALE GENOMIC DNA]</scope>
    <source>
        <strain evidence="2">JCM 17106</strain>
    </source>
</reference>
<evidence type="ECO:0000313" key="1">
    <source>
        <dbReference type="EMBL" id="GAA3522804.1"/>
    </source>
</evidence>
<dbReference type="Proteomes" id="UP001500459">
    <property type="component" value="Unassembled WGS sequence"/>
</dbReference>
<dbReference type="PROSITE" id="PS51257">
    <property type="entry name" value="PROKAR_LIPOPROTEIN"/>
    <property type="match status" value="1"/>
</dbReference>
<proteinExistence type="predicted"/>
<evidence type="ECO:0000313" key="2">
    <source>
        <dbReference type="Proteomes" id="UP001500459"/>
    </source>
</evidence>
<keyword evidence="2" id="KW-1185">Reference proteome</keyword>
<dbReference type="EMBL" id="BAABCW010000031">
    <property type="protein sequence ID" value="GAA3522804.1"/>
    <property type="molecule type" value="Genomic_DNA"/>
</dbReference>
<accession>A0ABP6UW42</accession>
<evidence type="ECO:0008006" key="3">
    <source>
        <dbReference type="Google" id="ProtNLM"/>
    </source>
</evidence>
<comment type="caution">
    <text evidence="1">The sequence shown here is derived from an EMBL/GenBank/DDBJ whole genome shotgun (WGS) entry which is preliminary data.</text>
</comment>